<feature type="domain" description="OLD protein-like TOPRIM" evidence="2">
    <location>
        <begin position="362"/>
        <end position="426"/>
    </location>
</feature>
<organism evidence="3 4">
    <name type="scientific">Colwellia psychrerythraea</name>
    <name type="common">Vibrio psychroerythus</name>
    <dbReference type="NCBI Taxonomy" id="28229"/>
    <lineage>
        <taxon>Bacteria</taxon>
        <taxon>Pseudomonadati</taxon>
        <taxon>Pseudomonadota</taxon>
        <taxon>Gammaproteobacteria</taxon>
        <taxon>Alteromonadales</taxon>
        <taxon>Colwelliaceae</taxon>
        <taxon>Colwellia</taxon>
    </lineage>
</organism>
<protein>
    <submittedName>
        <fullName evidence="3">Uncharacterized protein</fullName>
    </submittedName>
</protein>
<dbReference type="Pfam" id="PF13175">
    <property type="entry name" value="AAA_15"/>
    <property type="match status" value="1"/>
</dbReference>
<dbReference type="InterPro" id="IPR041685">
    <property type="entry name" value="AAA_GajA/Old/RecF-like"/>
</dbReference>
<dbReference type="PANTHER" id="PTHR43581">
    <property type="entry name" value="ATP/GTP PHOSPHATASE"/>
    <property type="match status" value="1"/>
</dbReference>
<dbReference type="OrthoDB" id="3322489at2"/>
<evidence type="ECO:0000313" key="4">
    <source>
        <dbReference type="Proteomes" id="UP000029843"/>
    </source>
</evidence>
<name>A0A099KD37_COLPS</name>
<dbReference type="PATRIC" id="fig|28229.4.peg.3244"/>
<dbReference type="RefSeq" id="WP_033094905.1">
    <property type="nucleotide sequence ID" value="NZ_JQED01000045.1"/>
</dbReference>
<feature type="domain" description="Endonuclease GajA/Old nuclease/RecF-like AAA" evidence="1">
    <location>
        <begin position="4"/>
        <end position="315"/>
    </location>
</feature>
<dbReference type="Gene3D" id="3.40.50.300">
    <property type="entry name" value="P-loop containing nucleotide triphosphate hydrolases"/>
    <property type="match status" value="1"/>
</dbReference>
<dbReference type="SUPFAM" id="SSF52540">
    <property type="entry name" value="P-loop containing nucleoside triphosphate hydrolases"/>
    <property type="match status" value="1"/>
</dbReference>
<dbReference type="AlphaFoldDB" id="A0A099KD37"/>
<evidence type="ECO:0000259" key="2">
    <source>
        <dbReference type="Pfam" id="PF20469"/>
    </source>
</evidence>
<comment type="caution">
    <text evidence="3">The sequence shown here is derived from an EMBL/GenBank/DDBJ whole genome shotgun (WGS) entry which is preliminary data.</text>
</comment>
<proteinExistence type="predicted"/>
<dbReference type="PANTHER" id="PTHR43581:SF4">
    <property type="entry name" value="ATP_GTP PHOSPHATASE"/>
    <property type="match status" value="1"/>
</dbReference>
<dbReference type="Pfam" id="PF20469">
    <property type="entry name" value="OLD-like_TOPRIM"/>
    <property type="match status" value="1"/>
</dbReference>
<dbReference type="GO" id="GO:0016887">
    <property type="term" value="F:ATP hydrolysis activity"/>
    <property type="evidence" value="ECO:0007669"/>
    <property type="project" value="InterPro"/>
</dbReference>
<evidence type="ECO:0000259" key="1">
    <source>
        <dbReference type="Pfam" id="PF13175"/>
    </source>
</evidence>
<dbReference type="EMBL" id="JQED01000045">
    <property type="protein sequence ID" value="KGJ88609.1"/>
    <property type="molecule type" value="Genomic_DNA"/>
</dbReference>
<reference evidence="3 4" key="1">
    <citation type="submission" date="2014-08" db="EMBL/GenBank/DDBJ databases">
        <title>Genomic and Phenotypic Diversity of Colwellia psychrerythraea strains from Disparate Marine Basins.</title>
        <authorList>
            <person name="Techtmann S.M."/>
            <person name="Stelling S.C."/>
            <person name="Utturkar S.M."/>
            <person name="Alshibli N."/>
            <person name="Harris A."/>
            <person name="Brown S.D."/>
            <person name="Hazen T.C."/>
        </authorList>
    </citation>
    <scope>NUCLEOTIDE SEQUENCE [LARGE SCALE GENOMIC DNA]</scope>
    <source>
        <strain evidence="3 4">ND2E</strain>
    </source>
</reference>
<evidence type="ECO:0000313" key="3">
    <source>
        <dbReference type="EMBL" id="KGJ88609.1"/>
    </source>
</evidence>
<gene>
    <name evidence="3" type="ORF">ND2E_3907</name>
</gene>
<accession>A0A099KD37</accession>
<dbReference type="Proteomes" id="UP000029843">
    <property type="component" value="Unassembled WGS sequence"/>
</dbReference>
<dbReference type="GO" id="GO:0005524">
    <property type="term" value="F:ATP binding"/>
    <property type="evidence" value="ECO:0007669"/>
    <property type="project" value="InterPro"/>
</dbReference>
<dbReference type="InterPro" id="IPR027417">
    <property type="entry name" value="P-loop_NTPase"/>
</dbReference>
<dbReference type="InterPro" id="IPR051396">
    <property type="entry name" value="Bact_Antivir_Def_Nuclease"/>
</dbReference>
<sequence length="521" mass="59386">MKIIEKIKLFNFKRFINFEVQFTEEINLLIGDNEAGKSSLLTAIALVLSGSKSKIESIGIDNLFNKQIINEFLVSEKSIENLPTLRIELYLNEQDNPHLNGKVNSEGVACDGLVLTCEPNEELTHEISEVLAQGESNFPFEYYVVNFSTFSGQAYSGYRKFLKYLTLDSSQINNDYATKEYIKAVYDNFVEQTERIKLKNEYRQQKVTFKETNLKSINDKLDEYQFSIRSGTKSNLETDLNIVEDDVPIENKGKGRQCFIKTEFALREHDADKPLDVLLLEEPENHLSHTNMKRLVHRISESHAKQIFVATHNSLISTRLNLRNSILLNSSSSEPLTMRNLPEDTAKFFMKAPDNNVLEFILSAKVILVEGDAEYILLDSLYSLVTSSTLEADDIHVISVGGTSFKRYLDIAKVLGIRTAVIRDNDGDYQANCIDNYVDYVADNIGVFYDGVNANSTFEICLYGLNQEVCNELWLADRRALTVQDYMLKNKADCAFELLDRKAGQVATPDYIKRAFQWINE</sequence>
<dbReference type="CDD" id="cd01026">
    <property type="entry name" value="TOPRIM_OLD"/>
    <property type="match status" value="1"/>
</dbReference>
<dbReference type="InterPro" id="IPR034139">
    <property type="entry name" value="TOPRIM_OLD"/>
</dbReference>